<sequence>MVNWRKPLIFFGLKLFRNSITKNFEKIHNMENRREKIENFHKKNLKKLLKHCHENVPYYTKKLEDVGVIKNSKVNIENFGNIPILKKEDIQSNFNSLKSKDLATRNTYKNSTGGSTGKPLTFIQDGKYDAWNYANKLYHAEIAGKEVGEPEIKLWGSERDILGERRSVKKRIRNFLYNRTLLNSFKMSEKDMREYVEKWNSVKPGHVWAYVDSAYELGKFIEKEDLNIYSPDSIITTAGTLNEKIREFIEEIFGTVVLNQYGAREVGDMAVECPEQDGLHIFEHTHHLEVINGKNRQVKGETGNIIATNLHNYSMPLLRYKIEDIGIITQNKCSCSKKFKTLDKIEGRIVNHFKTKEGDIIHGEYFTHLFYFRPWVRKFKVIQEDFEKIRIEIENWEKPSEGELKDITKKIKTVLGEDCEVEFNLKETLEPSDSGKFLFTKSKVR</sequence>
<dbReference type="AlphaFoldDB" id="A0A133VLS2"/>
<name>A0A133VLS2_9EURY</name>
<proteinExistence type="predicted"/>
<accession>A0A133VLS2</accession>
<keyword evidence="2" id="KW-1185">Reference proteome</keyword>
<dbReference type="InterPro" id="IPR042099">
    <property type="entry name" value="ANL_N_sf"/>
</dbReference>
<protein>
    <recommendedName>
        <fullName evidence="3">AMP-dependent synthetase/ligase domain-containing protein</fullName>
    </recommendedName>
</protein>
<dbReference type="Proteomes" id="UP000070504">
    <property type="component" value="Unassembled WGS sequence"/>
</dbReference>
<dbReference type="EMBL" id="LHYH01000005">
    <property type="protein sequence ID" value="KXB07347.1"/>
    <property type="molecule type" value="Genomic_DNA"/>
</dbReference>
<dbReference type="PANTHER" id="PTHR36932">
    <property type="entry name" value="CAPSULAR POLYSACCHARIDE BIOSYNTHESIS PROTEIN"/>
    <property type="match status" value="1"/>
</dbReference>
<reference evidence="1 2" key="1">
    <citation type="journal article" date="2016" name="Sci. Rep.">
        <title>Metabolic traits of an uncultured archaeal lineage -MSBL1- from brine pools of the Red Sea.</title>
        <authorList>
            <person name="Mwirichia R."/>
            <person name="Alam I."/>
            <person name="Rashid M."/>
            <person name="Vinu M."/>
            <person name="Ba-Alawi W."/>
            <person name="Anthony Kamau A."/>
            <person name="Kamanda Ngugi D."/>
            <person name="Goker M."/>
            <person name="Klenk H.P."/>
            <person name="Bajic V."/>
            <person name="Stingl U."/>
        </authorList>
    </citation>
    <scope>NUCLEOTIDE SEQUENCE [LARGE SCALE GENOMIC DNA]</scope>
    <source>
        <strain evidence="1">SCGC-AAA382K21</strain>
    </source>
</reference>
<evidence type="ECO:0000313" key="2">
    <source>
        <dbReference type="Proteomes" id="UP000070504"/>
    </source>
</evidence>
<organism evidence="1 2">
    <name type="scientific">candidate division MSBL1 archaeon SCGC-AAA382K21</name>
    <dbReference type="NCBI Taxonomy" id="1698283"/>
    <lineage>
        <taxon>Archaea</taxon>
        <taxon>Methanobacteriati</taxon>
        <taxon>Methanobacteriota</taxon>
        <taxon>candidate division MSBL1</taxon>
    </lineage>
</organism>
<gene>
    <name evidence="1" type="ORF">AKJ54_00350</name>
</gene>
<dbReference type="PANTHER" id="PTHR36932:SF1">
    <property type="entry name" value="CAPSULAR POLYSACCHARIDE BIOSYNTHESIS PROTEIN"/>
    <property type="match status" value="1"/>
</dbReference>
<dbReference type="Gene3D" id="3.40.50.12780">
    <property type="entry name" value="N-terminal domain of ligase-like"/>
    <property type="match status" value="1"/>
</dbReference>
<comment type="caution">
    <text evidence="1">The sequence shown here is derived from an EMBL/GenBank/DDBJ whole genome shotgun (WGS) entry which is preliminary data.</text>
</comment>
<dbReference type="InterPro" id="IPR053158">
    <property type="entry name" value="CapK_Type1_Caps_Biosynth"/>
</dbReference>
<evidence type="ECO:0008006" key="3">
    <source>
        <dbReference type="Google" id="ProtNLM"/>
    </source>
</evidence>
<evidence type="ECO:0000313" key="1">
    <source>
        <dbReference type="EMBL" id="KXB07347.1"/>
    </source>
</evidence>